<dbReference type="Gene3D" id="3.80.10.10">
    <property type="entry name" value="Ribonuclease Inhibitor"/>
    <property type="match status" value="1"/>
</dbReference>
<name>A0AB34I812_PRYPA</name>
<keyword evidence="1" id="KW-0677">Repeat</keyword>
<dbReference type="EMBL" id="JBGBPQ010000033">
    <property type="protein sequence ID" value="KAL1495116.1"/>
    <property type="molecule type" value="Genomic_DNA"/>
</dbReference>
<accession>A0AB34I812</accession>
<dbReference type="SMART" id="SM00368">
    <property type="entry name" value="LRR_RI"/>
    <property type="match status" value="4"/>
</dbReference>
<proteinExistence type="predicted"/>
<keyword evidence="3" id="KW-1185">Reference proteome</keyword>
<dbReference type="PANTHER" id="PTHR24111:SF0">
    <property type="entry name" value="LEUCINE-RICH REPEAT-CONTAINING PROTEIN"/>
    <property type="match status" value="1"/>
</dbReference>
<dbReference type="InterPro" id="IPR032675">
    <property type="entry name" value="LRR_dom_sf"/>
</dbReference>
<gene>
    <name evidence="2" type="ORF">AB1Y20_016983</name>
</gene>
<organism evidence="2 3">
    <name type="scientific">Prymnesium parvum</name>
    <name type="common">Toxic golden alga</name>
    <dbReference type="NCBI Taxonomy" id="97485"/>
    <lineage>
        <taxon>Eukaryota</taxon>
        <taxon>Haptista</taxon>
        <taxon>Haptophyta</taxon>
        <taxon>Prymnesiophyceae</taxon>
        <taxon>Prymnesiales</taxon>
        <taxon>Prymnesiaceae</taxon>
        <taxon>Prymnesium</taxon>
    </lineage>
</organism>
<dbReference type="SUPFAM" id="SSF52047">
    <property type="entry name" value="RNI-like"/>
    <property type="match status" value="1"/>
</dbReference>
<dbReference type="AlphaFoldDB" id="A0AB34I812"/>
<dbReference type="InterPro" id="IPR052201">
    <property type="entry name" value="LRR-containing_regulator"/>
</dbReference>
<evidence type="ECO:0000313" key="3">
    <source>
        <dbReference type="Proteomes" id="UP001515480"/>
    </source>
</evidence>
<evidence type="ECO:0000256" key="1">
    <source>
        <dbReference type="ARBA" id="ARBA00022737"/>
    </source>
</evidence>
<comment type="caution">
    <text evidence="2">The sequence shown here is derived from an EMBL/GenBank/DDBJ whole genome shotgun (WGS) entry which is preliminary data.</text>
</comment>
<evidence type="ECO:0000313" key="2">
    <source>
        <dbReference type="EMBL" id="KAL1495116.1"/>
    </source>
</evidence>
<sequence length="172" mass="18438">MTALNHALDKLQSGVTSLDLRENNIRDEGAAHIAEALKTTATLTSLNLGENEIGAEGAAHIAEALKTNATLTSLNLRGNDIGAEGAAHIAEALKTNATLTSLDLNENGIGSEALQQAAARIRENRKKAVARRWRLCRAVRVAVYWLELTFRPGGAAYRRSMAEVSSMSMELS</sequence>
<reference evidence="2 3" key="1">
    <citation type="journal article" date="2024" name="Science">
        <title>Giant polyketide synthase enzymes in the biosynthesis of giant marine polyether toxins.</title>
        <authorList>
            <person name="Fallon T.R."/>
            <person name="Shende V.V."/>
            <person name="Wierzbicki I.H."/>
            <person name="Pendleton A.L."/>
            <person name="Watervoot N.F."/>
            <person name="Auber R.P."/>
            <person name="Gonzalez D.J."/>
            <person name="Wisecaver J.H."/>
            <person name="Moore B.S."/>
        </authorList>
    </citation>
    <scope>NUCLEOTIDE SEQUENCE [LARGE SCALE GENOMIC DNA]</scope>
    <source>
        <strain evidence="2 3">12B1</strain>
    </source>
</reference>
<dbReference type="PANTHER" id="PTHR24111">
    <property type="entry name" value="LEUCINE-RICH REPEAT-CONTAINING PROTEIN 34"/>
    <property type="match status" value="1"/>
</dbReference>
<dbReference type="InterPro" id="IPR001611">
    <property type="entry name" value="Leu-rich_rpt"/>
</dbReference>
<dbReference type="Proteomes" id="UP001515480">
    <property type="component" value="Unassembled WGS sequence"/>
</dbReference>
<dbReference type="Pfam" id="PF13516">
    <property type="entry name" value="LRR_6"/>
    <property type="match status" value="4"/>
</dbReference>
<protein>
    <submittedName>
        <fullName evidence="2">Uncharacterized protein</fullName>
    </submittedName>
</protein>